<gene>
    <name evidence="1" type="ORF">KO508_00535</name>
</gene>
<organism evidence="1 2">
    <name type="scientific">Marinobacter salexigens</name>
    <dbReference type="NCBI Taxonomy" id="1925763"/>
    <lineage>
        <taxon>Bacteria</taxon>
        <taxon>Pseudomonadati</taxon>
        <taxon>Pseudomonadota</taxon>
        <taxon>Gammaproteobacteria</taxon>
        <taxon>Pseudomonadales</taxon>
        <taxon>Marinobacteraceae</taxon>
        <taxon>Marinobacter</taxon>
    </lineage>
</organism>
<accession>A0ABS6A6M9</accession>
<reference evidence="1 2" key="1">
    <citation type="submission" date="2021-05" db="EMBL/GenBank/DDBJ databases">
        <title>Draft genomes of bacteria isolated from model marine particles.</title>
        <authorList>
            <person name="Datta M.S."/>
            <person name="Schwartzman J.A."/>
            <person name="Enke T.N."/>
            <person name="Saavedra J."/>
            <person name="Cermak N."/>
            <person name="Cordero O.X."/>
        </authorList>
    </citation>
    <scope>NUCLEOTIDE SEQUENCE [LARGE SCALE GENOMIC DNA]</scope>
    <source>
        <strain evidence="1 2">D2M19</strain>
    </source>
</reference>
<name>A0ABS6A6M9_9GAMM</name>
<dbReference type="EMBL" id="JAHKPV010000001">
    <property type="protein sequence ID" value="MBU2872479.1"/>
    <property type="molecule type" value="Genomic_DNA"/>
</dbReference>
<sequence length="201" mass="22551">MPEYLHTCHQRRVHSGELSRLTRVVEAYVNRQGEIALTDQNERLFDYGDQRITPQQKIYIQNGNRRAFWNARKKVGDPIARVALPILEDAGVNGKVANWLTGLRSNPEKLNALGVDLMIEHAKAVTIDLENCVGNVPGVLSPEQVAQYHHVVFEKHGISSFLLGSDGYWLFGGTLFNLPANLYRPVWCRACDFIGPSVGAR</sequence>
<evidence type="ECO:0000313" key="2">
    <source>
        <dbReference type="Proteomes" id="UP000753376"/>
    </source>
</evidence>
<keyword evidence="2" id="KW-1185">Reference proteome</keyword>
<dbReference type="Proteomes" id="UP000753376">
    <property type="component" value="Unassembled WGS sequence"/>
</dbReference>
<dbReference type="RefSeq" id="WP_216006409.1">
    <property type="nucleotide sequence ID" value="NZ_JAHKPV010000001.1"/>
</dbReference>
<evidence type="ECO:0000313" key="1">
    <source>
        <dbReference type="EMBL" id="MBU2872479.1"/>
    </source>
</evidence>
<proteinExistence type="predicted"/>
<protein>
    <submittedName>
        <fullName evidence="1">Uncharacterized protein</fullName>
    </submittedName>
</protein>
<comment type="caution">
    <text evidence="1">The sequence shown here is derived from an EMBL/GenBank/DDBJ whole genome shotgun (WGS) entry which is preliminary data.</text>
</comment>